<dbReference type="PANTHER" id="PTHR43730:SF1">
    <property type="entry name" value="BETA-MANNOSIDASE"/>
    <property type="match status" value="1"/>
</dbReference>
<dbReference type="InterPro" id="IPR050887">
    <property type="entry name" value="Beta-mannosidase_GH2"/>
</dbReference>
<feature type="domain" description="Beta-mannosidase Ig-fold" evidence="8">
    <location>
        <begin position="762"/>
        <end position="830"/>
    </location>
</feature>
<sequence>MEQQIISLNGDWLLKRSDGEAFETNVNKDCSVTECSVRIPGSVLSGLLHNQLLEDPYYRTNEYFTREMLRNDFIFTRSFSIHKEEGKIYELMCEGIDTIADIYMNDKLIKSVNNMHVRYQISCNDALVNGENTIRIHIYSPINYIESHVPEQGKEIHFTACGAMEANQYIRKAHSMFGWDWGPQLPDMGIWRNIYIRCYEVASLEDVKVDQKHDAGMVQLTVDTEVKLESGERMRLEEAKKLLPDLEVEYVLITPDGNQISVHNNMCLVKQPQLWWPNRYGKQPLYELKATLTNKGAILNEKSYRIGLRTLTVSREKDSWGEEFAICVNGIKIFTKGANYIPEDCVYSWITPNRMEYLIDSSVEAGYNCLRVWGGGYYPSDTFYEMCDEKGLIVWQDFMFACNVYELTNGLKATIEEEIRDNIRRIRHHACLGLWCGNNEMESAWDHWGGFCDHSDALRQDYLTLFEELIPVIVNEEDDKTFYWPSSPSSGGGFDNPDSDDIGDRHYWDVWHGEKPFSDYENYYFRFCSEFGFQSFPCMKTIESFTLPEDRNIFSEVMESHQKNDAANSKILRYISDNFLYPRDFASLVYVSQVLQGIAIKAGVEHFRRNRGRCMGSIYWQINDNWPVASWASIDYFGRWKALHYMARHFYADILGSLKREETCFIPYVQNESFADTTSRVELYVKDMECNVIHQWSADIETKAFGVAFTEGIDVNPYVKGRENEVFIEAKFHHSDGTTSSQVEVLKPYKHMNLKYVSINCSTTRVNDTLQITLKSDALALFTEITVHGVNVILSDNFFHLTDTKEHIVTGVLPTDYVGIPEVTVTSLSDSYSF</sequence>
<dbReference type="Gene3D" id="2.60.120.260">
    <property type="entry name" value="Galactose-binding domain-like"/>
    <property type="match status" value="1"/>
</dbReference>
<keyword evidence="4" id="KW-0378">Hydrolase</keyword>
<protein>
    <recommendedName>
        <fullName evidence="3">beta-mannosidase</fullName>
        <ecNumber evidence="3">3.2.1.25</ecNumber>
    </recommendedName>
</protein>
<feature type="domain" description="Glycoside hydrolase family 2 immunoglobulin-like beta-sandwich" evidence="7">
    <location>
        <begin position="203"/>
        <end position="309"/>
    </location>
</feature>
<reference evidence="10 11" key="1">
    <citation type="submission" date="2016-11" db="EMBL/GenBank/DDBJ databases">
        <authorList>
            <person name="Jaros S."/>
            <person name="Januszkiewicz K."/>
            <person name="Wedrychowicz H."/>
        </authorList>
    </citation>
    <scope>NUCLEOTIDE SEQUENCE [LARGE SCALE GENOMIC DNA]</scope>
    <source>
        <strain evidence="10 11">DSM 15930</strain>
    </source>
</reference>
<comment type="similarity">
    <text evidence="2">Belongs to the glycosyl hydrolase 2 family.</text>
</comment>
<dbReference type="InterPro" id="IPR054593">
    <property type="entry name" value="Beta-mannosidase-like_N2"/>
</dbReference>
<accession>A0A1M7FAJ0</accession>
<dbReference type="Pfam" id="PF22666">
    <property type="entry name" value="Glyco_hydro_2_N2"/>
    <property type="match status" value="1"/>
</dbReference>
<dbReference type="Pfam" id="PF17753">
    <property type="entry name" value="Ig_mannosidase"/>
    <property type="match status" value="1"/>
</dbReference>
<evidence type="ECO:0000256" key="5">
    <source>
        <dbReference type="ARBA" id="ARBA00023180"/>
    </source>
</evidence>
<keyword evidence="6" id="KW-0326">Glycosidase</keyword>
<evidence type="ECO:0000259" key="9">
    <source>
        <dbReference type="Pfam" id="PF22666"/>
    </source>
</evidence>
<dbReference type="InterPro" id="IPR036156">
    <property type="entry name" value="Beta-gal/glucu_dom_sf"/>
</dbReference>
<dbReference type="GO" id="GO:0006516">
    <property type="term" value="P:glycoprotein catabolic process"/>
    <property type="evidence" value="ECO:0007669"/>
    <property type="project" value="TreeGrafter"/>
</dbReference>
<dbReference type="InterPro" id="IPR006102">
    <property type="entry name" value="Ig-like_GH2"/>
</dbReference>
<dbReference type="InterPro" id="IPR017853">
    <property type="entry name" value="GH"/>
</dbReference>
<dbReference type="Gene3D" id="2.60.40.10">
    <property type="entry name" value="Immunoglobulins"/>
    <property type="match status" value="2"/>
</dbReference>
<comment type="catalytic activity">
    <reaction evidence="1">
        <text>Hydrolysis of terminal, non-reducing beta-D-mannose residues in beta-D-mannosides.</text>
        <dbReference type="EC" id="3.2.1.25"/>
    </reaction>
</comment>
<keyword evidence="5" id="KW-0325">Glycoprotein</keyword>
<evidence type="ECO:0000256" key="4">
    <source>
        <dbReference type="ARBA" id="ARBA00022801"/>
    </source>
</evidence>
<dbReference type="OrthoDB" id="9801077at2"/>
<dbReference type="SUPFAM" id="SSF51445">
    <property type="entry name" value="(Trans)glycosidases"/>
    <property type="match status" value="1"/>
</dbReference>
<proteinExistence type="inferred from homology"/>
<dbReference type="GO" id="GO:0005975">
    <property type="term" value="P:carbohydrate metabolic process"/>
    <property type="evidence" value="ECO:0007669"/>
    <property type="project" value="InterPro"/>
</dbReference>
<name>A0A1M7FAJ0_9FIRM</name>
<dbReference type="GO" id="GO:0004567">
    <property type="term" value="F:beta-mannosidase activity"/>
    <property type="evidence" value="ECO:0007669"/>
    <property type="project" value="UniProtKB-EC"/>
</dbReference>
<dbReference type="Proteomes" id="UP000184038">
    <property type="component" value="Unassembled WGS sequence"/>
</dbReference>
<dbReference type="InterPro" id="IPR013783">
    <property type="entry name" value="Ig-like_fold"/>
</dbReference>
<evidence type="ECO:0000313" key="11">
    <source>
        <dbReference type="Proteomes" id="UP000184038"/>
    </source>
</evidence>
<evidence type="ECO:0000313" key="10">
    <source>
        <dbReference type="EMBL" id="SHM01061.1"/>
    </source>
</evidence>
<dbReference type="PANTHER" id="PTHR43730">
    <property type="entry name" value="BETA-MANNOSIDASE"/>
    <property type="match status" value="1"/>
</dbReference>
<dbReference type="InterPro" id="IPR041625">
    <property type="entry name" value="Beta-mannosidase_Ig"/>
</dbReference>
<evidence type="ECO:0000256" key="1">
    <source>
        <dbReference type="ARBA" id="ARBA00000829"/>
    </source>
</evidence>
<dbReference type="SUPFAM" id="SSF49785">
    <property type="entry name" value="Galactose-binding domain-like"/>
    <property type="match status" value="1"/>
</dbReference>
<dbReference type="Gene3D" id="3.20.20.80">
    <property type="entry name" value="Glycosidases"/>
    <property type="match status" value="1"/>
</dbReference>
<organism evidence="10 11">
    <name type="scientific">Anaerosporobacter mobilis DSM 15930</name>
    <dbReference type="NCBI Taxonomy" id="1120996"/>
    <lineage>
        <taxon>Bacteria</taxon>
        <taxon>Bacillati</taxon>
        <taxon>Bacillota</taxon>
        <taxon>Clostridia</taxon>
        <taxon>Lachnospirales</taxon>
        <taxon>Lachnospiraceae</taxon>
        <taxon>Anaerosporobacter</taxon>
    </lineage>
</organism>
<dbReference type="RefSeq" id="WP_073282403.1">
    <property type="nucleotide sequence ID" value="NZ_FRCP01000005.1"/>
</dbReference>
<feature type="domain" description="Beta-mannosidase-like galactose-binding" evidence="9">
    <location>
        <begin position="34"/>
        <end position="192"/>
    </location>
</feature>
<dbReference type="Pfam" id="PF00703">
    <property type="entry name" value="Glyco_hydro_2"/>
    <property type="match status" value="1"/>
</dbReference>
<evidence type="ECO:0000256" key="2">
    <source>
        <dbReference type="ARBA" id="ARBA00007401"/>
    </source>
</evidence>
<dbReference type="EMBL" id="FRCP01000005">
    <property type="protein sequence ID" value="SHM01061.1"/>
    <property type="molecule type" value="Genomic_DNA"/>
</dbReference>
<dbReference type="EC" id="3.2.1.25" evidence="3"/>
<dbReference type="STRING" id="1120996.SAMN02746066_00514"/>
<evidence type="ECO:0000256" key="3">
    <source>
        <dbReference type="ARBA" id="ARBA00012754"/>
    </source>
</evidence>
<dbReference type="AlphaFoldDB" id="A0A1M7FAJ0"/>
<dbReference type="SUPFAM" id="SSF49303">
    <property type="entry name" value="beta-Galactosidase/glucuronidase domain"/>
    <property type="match status" value="2"/>
</dbReference>
<evidence type="ECO:0000259" key="7">
    <source>
        <dbReference type="Pfam" id="PF00703"/>
    </source>
</evidence>
<dbReference type="FunFam" id="3.20.20.80:FF:000050">
    <property type="entry name" value="Beta-mannosidase B"/>
    <property type="match status" value="1"/>
</dbReference>
<evidence type="ECO:0000256" key="6">
    <source>
        <dbReference type="ARBA" id="ARBA00023295"/>
    </source>
</evidence>
<gene>
    <name evidence="10" type="ORF">SAMN02746066_00514</name>
</gene>
<dbReference type="InterPro" id="IPR008979">
    <property type="entry name" value="Galactose-bd-like_sf"/>
</dbReference>
<evidence type="ECO:0000259" key="8">
    <source>
        <dbReference type="Pfam" id="PF17753"/>
    </source>
</evidence>
<keyword evidence="11" id="KW-1185">Reference proteome</keyword>